<dbReference type="Proteomes" id="UP000269945">
    <property type="component" value="Unassembled WGS sequence"/>
</dbReference>
<organism evidence="2 3">
    <name type="scientific">Gulo gulo</name>
    <name type="common">Wolverine</name>
    <name type="synonym">Gluton</name>
    <dbReference type="NCBI Taxonomy" id="48420"/>
    <lineage>
        <taxon>Eukaryota</taxon>
        <taxon>Metazoa</taxon>
        <taxon>Chordata</taxon>
        <taxon>Craniata</taxon>
        <taxon>Vertebrata</taxon>
        <taxon>Euteleostomi</taxon>
        <taxon>Mammalia</taxon>
        <taxon>Eutheria</taxon>
        <taxon>Laurasiatheria</taxon>
        <taxon>Carnivora</taxon>
        <taxon>Caniformia</taxon>
        <taxon>Musteloidea</taxon>
        <taxon>Mustelidae</taxon>
        <taxon>Guloninae</taxon>
        <taxon>Gulo</taxon>
    </lineage>
</organism>
<sequence>MGATWAQPRVPLRRGPKPARECSKRWVHTWPRSPPNTYQTSLSSDPQGAHLSTSS</sequence>
<feature type="region of interest" description="Disordered" evidence="1">
    <location>
        <begin position="1"/>
        <end position="55"/>
    </location>
</feature>
<protein>
    <submittedName>
        <fullName evidence="2">Uncharacterized protein</fullName>
    </submittedName>
</protein>
<feature type="compositionally biased region" description="Polar residues" evidence="1">
    <location>
        <begin position="35"/>
        <end position="55"/>
    </location>
</feature>
<proteinExistence type="predicted"/>
<gene>
    <name evidence="2" type="ORF">BN2614_LOCUS6</name>
</gene>
<evidence type="ECO:0000313" key="2">
    <source>
        <dbReference type="EMBL" id="VCW50288.1"/>
    </source>
</evidence>
<keyword evidence="3" id="KW-1185">Reference proteome</keyword>
<evidence type="ECO:0000256" key="1">
    <source>
        <dbReference type="SAM" id="MobiDB-lite"/>
    </source>
</evidence>
<comment type="caution">
    <text evidence="2">The sequence shown here is derived from an EMBL/GenBank/DDBJ whole genome shotgun (WGS) entry which is preliminary data.</text>
</comment>
<evidence type="ECO:0000313" key="3">
    <source>
        <dbReference type="Proteomes" id="UP000269945"/>
    </source>
</evidence>
<dbReference type="AlphaFoldDB" id="A0A9X9LD54"/>
<reference evidence="2 3" key="1">
    <citation type="submission" date="2018-10" db="EMBL/GenBank/DDBJ databases">
        <authorList>
            <person name="Ekblom R."/>
            <person name="Jareborg N."/>
        </authorList>
    </citation>
    <scope>NUCLEOTIDE SEQUENCE [LARGE SCALE GENOMIC DNA]</scope>
    <source>
        <tissue evidence="2">Muscle</tissue>
    </source>
</reference>
<name>A0A9X9LD54_GULGU</name>
<accession>A0A9X9LD54</accession>
<dbReference type="EMBL" id="CYRY02000758">
    <property type="protein sequence ID" value="VCW50288.1"/>
    <property type="molecule type" value="Genomic_DNA"/>
</dbReference>